<dbReference type="GO" id="GO:1990281">
    <property type="term" value="C:efflux pump complex"/>
    <property type="evidence" value="ECO:0007669"/>
    <property type="project" value="TreeGrafter"/>
</dbReference>
<keyword evidence="8" id="KW-0175">Coiled coil</keyword>
<proteinExistence type="inferred from homology"/>
<keyword evidence="5" id="KW-0812">Transmembrane</keyword>
<evidence type="ECO:0000256" key="7">
    <source>
        <dbReference type="ARBA" id="ARBA00023237"/>
    </source>
</evidence>
<dbReference type="GO" id="GO:0015288">
    <property type="term" value="F:porin activity"/>
    <property type="evidence" value="ECO:0007669"/>
    <property type="project" value="TreeGrafter"/>
</dbReference>
<dbReference type="EMBL" id="FNDW01000012">
    <property type="protein sequence ID" value="SDI71007.1"/>
    <property type="molecule type" value="Genomic_DNA"/>
</dbReference>
<comment type="similarity">
    <text evidence="2">Belongs to the outer membrane factor (OMF) (TC 1.B.17) family.</text>
</comment>
<dbReference type="GO" id="GO:0009279">
    <property type="term" value="C:cell outer membrane"/>
    <property type="evidence" value="ECO:0007669"/>
    <property type="project" value="UniProtKB-SubCell"/>
</dbReference>
<feature type="coiled-coil region" evidence="8">
    <location>
        <begin position="148"/>
        <end position="211"/>
    </location>
</feature>
<keyword evidence="3" id="KW-0813">Transport</keyword>
<dbReference type="STRING" id="311334.SAMN05421846_11243"/>
<keyword evidence="9" id="KW-0732">Signal</keyword>
<dbReference type="GO" id="GO:0015562">
    <property type="term" value="F:efflux transmembrane transporter activity"/>
    <property type="evidence" value="ECO:0007669"/>
    <property type="project" value="InterPro"/>
</dbReference>
<dbReference type="SUPFAM" id="SSF56954">
    <property type="entry name" value="Outer membrane efflux proteins (OEP)"/>
    <property type="match status" value="1"/>
</dbReference>
<evidence type="ECO:0000256" key="3">
    <source>
        <dbReference type="ARBA" id="ARBA00022448"/>
    </source>
</evidence>
<dbReference type="AlphaFoldDB" id="A0A1G8MT36"/>
<evidence type="ECO:0000256" key="5">
    <source>
        <dbReference type="ARBA" id="ARBA00022692"/>
    </source>
</evidence>
<keyword evidence="6" id="KW-0472">Membrane</keyword>
<dbReference type="Gene3D" id="1.20.1600.10">
    <property type="entry name" value="Outer membrane efflux proteins (OEP)"/>
    <property type="match status" value="1"/>
</dbReference>
<feature type="coiled-coil region" evidence="8">
    <location>
        <begin position="329"/>
        <end position="388"/>
    </location>
</feature>
<evidence type="ECO:0000256" key="9">
    <source>
        <dbReference type="SAM" id="SignalP"/>
    </source>
</evidence>
<dbReference type="InterPro" id="IPR051906">
    <property type="entry name" value="TolC-like"/>
</dbReference>
<evidence type="ECO:0000256" key="4">
    <source>
        <dbReference type="ARBA" id="ARBA00022452"/>
    </source>
</evidence>
<keyword evidence="11" id="KW-1185">Reference proteome</keyword>
<evidence type="ECO:0000256" key="1">
    <source>
        <dbReference type="ARBA" id="ARBA00004442"/>
    </source>
</evidence>
<evidence type="ECO:0000256" key="8">
    <source>
        <dbReference type="SAM" id="Coils"/>
    </source>
</evidence>
<dbReference type="Pfam" id="PF02321">
    <property type="entry name" value="OEP"/>
    <property type="match status" value="2"/>
</dbReference>
<dbReference type="OrthoDB" id="680214at2"/>
<evidence type="ECO:0000313" key="11">
    <source>
        <dbReference type="Proteomes" id="UP000198869"/>
    </source>
</evidence>
<evidence type="ECO:0000313" key="10">
    <source>
        <dbReference type="EMBL" id="SDI71007.1"/>
    </source>
</evidence>
<dbReference type="PANTHER" id="PTHR30026:SF20">
    <property type="entry name" value="OUTER MEMBRANE PROTEIN TOLC"/>
    <property type="match status" value="1"/>
</dbReference>
<evidence type="ECO:0000256" key="2">
    <source>
        <dbReference type="ARBA" id="ARBA00007613"/>
    </source>
</evidence>
<reference evidence="11" key="1">
    <citation type="submission" date="2016-10" db="EMBL/GenBank/DDBJ databases">
        <authorList>
            <person name="Varghese N."/>
            <person name="Submissions S."/>
        </authorList>
    </citation>
    <scope>NUCLEOTIDE SEQUENCE [LARGE SCALE GENOMIC DNA]</scope>
    <source>
        <strain evidence="11">DSM 17071</strain>
    </source>
</reference>
<feature type="signal peptide" evidence="9">
    <location>
        <begin position="1"/>
        <end position="22"/>
    </location>
</feature>
<dbReference type="RefSeq" id="WP_089860654.1">
    <property type="nucleotide sequence ID" value="NZ_FNDW01000012.1"/>
</dbReference>
<accession>A0A1G8MT36</accession>
<dbReference type="Proteomes" id="UP000198869">
    <property type="component" value="Unassembled WGS sequence"/>
</dbReference>
<gene>
    <name evidence="10" type="ORF">SAMN05421846_11243</name>
</gene>
<keyword evidence="4" id="KW-1134">Transmembrane beta strand</keyword>
<organism evidence="10 11">
    <name type="scientific">Chryseobacterium taeanense</name>
    <dbReference type="NCBI Taxonomy" id="311334"/>
    <lineage>
        <taxon>Bacteria</taxon>
        <taxon>Pseudomonadati</taxon>
        <taxon>Bacteroidota</taxon>
        <taxon>Flavobacteriia</taxon>
        <taxon>Flavobacteriales</taxon>
        <taxon>Weeksellaceae</taxon>
        <taxon>Chryseobacterium group</taxon>
        <taxon>Chryseobacterium</taxon>
    </lineage>
</organism>
<dbReference type="InterPro" id="IPR003423">
    <property type="entry name" value="OMP_efflux"/>
</dbReference>
<evidence type="ECO:0000256" key="6">
    <source>
        <dbReference type="ARBA" id="ARBA00023136"/>
    </source>
</evidence>
<feature type="chain" id="PRO_5011540672" evidence="9">
    <location>
        <begin position="23"/>
        <end position="437"/>
    </location>
</feature>
<keyword evidence="7" id="KW-0998">Cell outer membrane</keyword>
<sequence>MKKINNSVIALALFVGITNANAQEKRTLTLDEAVQLGILNSKNLKIDAAKIEEATADLLEAKNKQLPELKVSGSYMYLPIKPNINIKLPGVSGDGGPVVHQVAYGSANLSVPIYSGGRIKYGIESAKYLVEASKLSTENDKVAIAYNVAQAYNNLFKANQSIKVLEENLTASQKRDETFLKMENNGIIARNDRLKANLQTSNIELQLLEAKNNYNIANINMDLLLGLPETTEIDVDQNYIEEGNDVKSVDYYINTAKENRKDLQALDKQRLAAALGTKAAKAENLPSIAFTGGYVAADIPKFLTLYNAVNVGVGISYNLSNLWKENSSLKQSKAREMQLEATNELLNDNIKLDVNREYQNTDYSRKRIAVFEKSAEQANENYRITKNKYDNGLATMTELLDADAAQISANVGVINAKADAALAYRKLLQTTGTLTTK</sequence>
<protein>
    <submittedName>
        <fullName evidence="10">Outer membrane protein TolC</fullName>
    </submittedName>
</protein>
<name>A0A1G8MT36_9FLAO</name>
<comment type="subcellular location">
    <subcellularLocation>
        <location evidence="1">Cell outer membrane</location>
    </subcellularLocation>
</comment>
<dbReference type="PANTHER" id="PTHR30026">
    <property type="entry name" value="OUTER MEMBRANE PROTEIN TOLC"/>
    <property type="match status" value="1"/>
</dbReference>